<keyword evidence="8" id="KW-1003">Cell membrane</keyword>
<dbReference type="NCBIfam" id="NF004406">
    <property type="entry name" value="PRK05758.3-2"/>
    <property type="match status" value="1"/>
</dbReference>
<evidence type="ECO:0000313" key="9">
    <source>
        <dbReference type="EMBL" id="MBB5726898.1"/>
    </source>
</evidence>
<sequence length="209" mass="22401">MRHPFAWVGHPWVMTRKVDRVDSSSGNQGSSIQAGLGGRYASALFDLAVEARAVDRVEQSLTAVRDALAASRDFAALAASPVIARGQAVKAVLATADELGLDPTTRSFLGVLAENRRLSALPKIIRAFRAMAAQHRGETTAEVTSAHPLSPEQVDELKQQLRRRVGREVTVDLAVDPQILGGLVVRIGSQMIDSSIRTRLNALASAMKG</sequence>
<gene>
    <name evidence="8" type="primary">atpH</name>
    <name evidence="9" type="ORF">FHS97_002846</name>
</gene>
<dbReference type="HAMAP" id="MF_01416">
    <property type="entry name" value="ATP_synth_delta_bact"/>
    <property type="match status" value="1"/>
</dbReference>
<dbReference type="InterPro" id="IPR026015">
    <property type="entry name" value="ATP_synth_OSCP/delta_N_sf"/>
</dbReference>
<evidence type="ECO:0000256" key="7">
    <source>
        <dbReference type="ARBA" id="ARBA00023310"/>
    </source>
</evidence>
<comment type="caution">
    <text evidence="9">The sequence shown here is derived from an EMBL/GenBank/DDBJ whole genome shotgun (WGS) entry which is preliminary data.</text>
</comment>
<name>A0ABR6N7X1_9SPHN</name>
<reference evidence="9 10" key="1">
    <citation type="submission" date="2020-08" db="EMBL/GenBank/DDBJ databases">
        <title>Genomic Encyclopedia of Type Strains, Phase IV (KMG-IV): sequencing the most valuable type-strain genomes for metagenomic binning, comparative biology and taxonomic classification.</title>
        <authorList>
            <person name="Goeker M."/>
        </authorList>
    </citation>
    <scope>NUCLEOTIDE SEQUENCE [LARGE SCALE GENOMIC DNA]</scope>
    <source>
        <strain evidence="9 10">DSM 101535</strain>
    </source>
</reference>
<dbReference type="Pfam" id="PF00213">
    <property type="entry name" value="OSCP"/>
    <property type="match status" value="1"/>
</dbReference>
<organism evidence="9 10">
    <name type="scientific">Sphingomonas endophytica</name>
    <dbReference type="NCBI Taxonomy" id="869719"/>
    <lineage>
        <taxon>Bacteria</taxon>
        <taxon>Pseudomonadati</taxon>
        <taxon>Pseudomonadota</taxon>
        <taxon>Alphaproteobacteria</taxon>
        <taxon>Sphingomonadales</taxon>
        <taxon>Sphingomonadaceae</taxon>
        <taxon>Sphingomonas</taxon>
    </lineage>
</organism>
<dbReference type="EMBL" id="JACIJN010000009">
    <property type="protein sequence ID" value="MBB5726898.1"/>
    <property type="molecule type" value="Genomic_DNA"/>
</dbReference>
<keyword evidence="4 8" id="KW-0406">Ion transport</keyword>
<dbReference type="InterPro" id="IPR020781">
    <property type="entry name" value="ATPase_OSCP/d_CS"/>
</dbReference>
<dbReference type="PROSITE" id="PS00389">
    <property type="entry name" value="ATPASE_DELTA"/>
    <property type="match status" value="1"/>
</dbReference>
<dbReference type="NCBIfam" id="NF004402">
    <property type="entry name" value="PRK05758.2-2"/>
    <property type="match status" value="1"/>
</dbReference>
<dbReference type="NCBIfam" id="TIGR01145">
    <property type="entry name" value="ATP_synt_delta"/>
    <property type="match status" value="1"/>
</dbReference>
<dbReference type="PANTHER" id="PTHR11910">
    <property type="entry name" value="ATP SYNTHASE DELTA CHAIN"/>
    <property type="match status" value="1"/>
</dbReference>
<evidence type="ECO:0000256" key="3">
    <source>
        <dbReference type="ARBA" id="ARBA00022781"/>
    </source>
</evidence>
<evidence type="ECO:0000256" key="6">
    <source>
        <dbReference type="ARBA" id="ARBA00023196"/>
    </source>
</evidence>
<accession>A0ABR6N7X1</accession>
<dbReference type="PRINTS" id="PR00125">
    <property type="entry name" value="ATPASEDELTA"/>
</dbReference>
<evidence type="ECO:0000256" key="8">
    <source>
        <dbReference type="HAMAP-Rule" id="MF_01416"/>
    </source>
</evidence>
<evidence type="ECO:0000256" key="1">
    <source>
        <dbReference type="ARBA" id="ARBA00004370"/>
    </source>
</evidence>
<evidence type="ECO:0000256" key="2">
    <source>
        <dbReference type="ARBA" id="ARBA00022448"/>
    </source>
</evidence>
<comment type="function">
    <text evidence="8">F(1)F(0) ATP synthase produces ATP from ADP in the presence of a proton or sodium gradient. F-type ATPases consist of two structural domains, F(1) containing the extramembraneous catalytic core and F(0) containing the membrane proton channel, linked together by a central stalk and a peripheral stalk. During catalysis, ATP synthesis in the catalytic domain of F(1) is coupled via a rotary mechanism of the central stalk subunits to proton translocation.</text>
</comment>
<keyword evidence="5 8" id="KW-0472">Membrane</keyword>
<dbReference type="Gene3D" id="1.10.520.20">
    <property type="entry name" value="N-terminal domain of the delta subunit of the F1F0-ATP synthase"/>
    <property type="match status" value="1"/>
</dbReference>
<keyword evidence="6 8" id="KW-0139">CF(1)</keyword>
<evidence type="ECO:0000256" key="5">
    <source>
        <dbReference type="ARBA" id="ARBA00023136"/>
    </source>
</evidence>
<comment type="similarity">
    <text evidence="8">Belongs to the ATPase delta chain family.</text>
</comment>
<evidence type="ECO:0000313" key="10">
    <source>
        <dbReference type="Proteomes" id="UP000560131"/>
    </source>
</evidence>
<proteinExistence type="inferred from homology"/>
<dbReference type="Proteomes" id="UP000560131">
    <property type="component" value="Unassembled WGS sequence"/>
</dbReference>
<evidence type="ECO:0000256" key="4">
    <source>
        <dbReference type="ARBA" id="ARBA00023065"/>
    </source>
</evidence>
<keyword evidence="2 8" id="KW-0813">Transport</keyword>
<keyword evidence="3 8" id="KW-0375">Hydrogen ion transport</keyword>
<dbReference type="SUPFAM" id="SSF47928">
    <property type="entry name" value="N-terminal domain of the delta subunit of the F1F0-ATP synthase"/>
    <property type="match status" value="1"/>
</dbReference>
<keyword evidence="7 8" id="KW-0066">ATP synthesis</keyword>
<protein>
    <recommendedName>
        <fullName evidence="8">ATP synthase subunit delta</fullName>
    </recommendedName>
    <alternativeName>
        <fullName evidence="8">ATP synthase F(1) sector subunit delta</fullName>
    </alternativeName>
    <alternativeName>
        <fullName evidence="8">F-type ATPase subunit delta</fullName>
        <shortName evidence="8">F-ATPase subunit delta</shortName>
    </alternativeName>
</protein>
<dbReference type="InterPro" id="IPR000711">
    <property type="entry name" value="ATPase_OSCP/dsu"/>
</dbReference>
<comment type="subcellular location">
    <subcellularLocation>
        <location evidence="8">Cell membrane</location>
        <topology evidence="8">Peripheral membrane protein</topology>
    </subcellularLocation>
    <subcellularLocation>
        <location evidence="1">Membrane</location>
    </subcellularLocation>
</comment>
<keyword evidence="10" id="KW-1185">Reference proteome</keyword>
<comment type="function">
    <text evidence="8">This protein is part of the stalk that links CF(0) to CF(1). It either transmits conformational changes from CF(0) to CF(1) or is implicated in proton conduction.</text>
</comment>